<dbReference type="WBParaSite" id="ES5_v2.g18883.t1">
    <property type="protein sequence ID" value="ES5_v2.g18883.t1"/>
    <property type="gene ID" value="ES5_v2.g18883"/>
</dbReference>
<evidence type="ECO:0000313" key="2">
    <source>
        <dbReference type="WBParaSite" id="ES5_v2.g18883.t1"/>
    </source>
</evidence>
<proteinExistence type="predicted"/>
<sequence length="1036" mass="116647">MPLNFSDEIKARSCSASNANNSTLSLHIAAYENAVEVVSDDKNDEGLRLKSKKLNKKLENAKQLGCSTSSAFQTFFEFPRQQEGDELSRPELMQFRASQRLRNPNASANNGQRGNAATAQLSSNMSQNSSRRGGGRRQRAVIDDDDASSVAGSVPGTQASSVANGGFDDPVRDEVIAELFGDEREDLDEDDEAGEDLFGDDMERDYRPQPELDVLSQSGIDDEDNASEMSFGARRVAELEMEERDAMNTGDRHLFYDAGDASQSQSDDHRRRRNRLRKRPEIIQEEEMEEDVPVDILENMRGRKVRDHVNDEAVAREIVRRFKRFLKNFKDPKTDKQKYIFQIQQMASENRESLIIDYEDLADNAGEPAISFFLPEAPMEVIELFDIAATEVVSLMYPHYKRICATIHARIAGLPTYEEIRMLRHIHLNMLITTSGVVTVTSGILPRLSLVKYNCIACGYVIGPITQGSEDEVKPSSCASCQSRGPFELNVEETVYQNYQRITMQESPNLVEAGRLPRSKDVILTGDLCDACKPGDEIEVTGVFTNNYDSSLNSRQGFPVFAAVIVANYIRTKDQIESDALTDEDIKAIRELSKDPEIAQKIFASIAPTIYGHQDVKQAIALALFRGEPKTPNGKHSIRGDINVLLCGDPGTAKSQFLRYVQHLAPRSILTTGQGASAVGLTAYVQRHPVTREWTLEAGAMVLADKGVCLIDEFDKMNDQDRTSIHEAMEQQSISISKAGIVTSLRARCTVIAAANPIGGRYDSSRTFAENVDLTEPILSRFDILCVIRDQVDPVEDEHLADFVIKNHIKMHPNVIKESAETNDGNIDVFQENCPTTNVKLIPQQLLRKYLIYARENVHPKLEGRCAERIESVYSELRKESKATGSVAITLRHAEAMIRMAEAHAKMHLRAYVTEEDVSAAIRIMLECFIQTQKASIMRQMRKVFSRQLAFKKHNFELILYYLKQLVRDQLLYEQSRKNSSDIDGLDTVTISEEDLKTKARQLNIDNLATFYRSRFFTANNFTYDSKQKKITQRLF</sequence>
<reference evidence="2" key="1">
    <citation type="submission" date="2022-11" db="UniProtKB">
        <authorList>
            <consortium name="WormBaseParasite"/>
        </authorList>
    </citation>
    <scope>IDENTIFICATION</scope>
</reference>
<name>A0AC34FNR5_9BILA</name>
<dbReference type="Proteomes" id="UP000887579">
    <property type="component" value="Unplaced"/>
</dbReference>
<evidence type="ECO:0000313" key="1">
    <source>
        <dbReference type="Proteomes" id="UP000887579"/>
    </source>
</evidence>
<accession>A0AC34FNR5</accession>
<organism evidence="1 2">
    <name type="scientific">Panagrolaimus sp. ES5</name>
    <dbReference type="NCBI Taxonomy" id="591445"/>
    <lineage>
        <taxon>Eukaryota</taxon>
        <taxon>Metazoa</taxon>
        <taxon>Ecdysozoa</taxon>
        <taxon>Nematoda</taxon>
        <taxon>Chromadorea</taxon>
        <taxon>Rhabditida</taxon>
        <taxon>Tylenchina</taxon>
        <taxon>Panagrolaimomorpha</taxon>
        <taxon>Panagrolaimoidea</taxon>
        <taxon>Panagrolaimidae</taxon>
        <taxon>Panagrolaimus</taxon>
    </lineage>
</organism>
<protein>
    <submittedName>
        <fullName evidence="2">DNA replication licensing factor MCM2</fullName>
    </submittedName>
</protein>